<sequence length="117" mass="13321">MPIKKNAHLLRGEFAENQALQFLLNAGLVLVEKNFRCKVGEIDLIMREKDALVITEVRYRKSDRFGSAAESVTATKQSRIIAATHYYLSLKPHHKAIRFDVVAISGDNHINWIKNAF</sequence>
<comment type="caution">
    <text evidence="3">The sequence shown here is derived from an EMBL/GenBank/DDBJ whole genome shotgun (WGS) entry which is preliminary data.</text>
</comment>
<dbReference type="Proteomes" id="UP000033684">
    <property type="component" value="Unassembled WGS sequence"/>
</dbReference>
<dbReference type="PANTHER" id="PTHR34039:SF1">
    <property type="entry name" value="UPF0102 PROTEIN YRAN"/>
    <property type="match status" value="1"/>
</dbReference>
<keyword evidence="4" id="KW-1185">Reference proteome</keyword>
<dbReference type="InterPro" id="IPR011335">
    <property type="entry name" value="Restrct_endonuc-II-like"/>
</dbReference>
<dbReference type="NCBIfam" id="NF009150">
    <property type="entry name" value="PRK12497.1-3"/>
    <property type="match status" value="1"/>
</dbReference>
<dbReference type="SUPFAM" id="SSF52980">
    <property type="entry name" value="Restriction endonuclease-like"/>
    <property type="match status" value="1"/>
</dbReference>
<dbReference type="PANTHER" id="PTHR34039">
    <property type="entry name" value="UPF0102 PROTEIN YRAN"/>
    <property type="match status" value="1"/>
</dbReference>
<dbReference type="InterPro" id="IPR003509">
    <property type="entry name" value="UPF0102_YraN-like"/>
</dbReference>
<dbReference type="InterPro" id="IPR011856">
    <property type="entry name" value="tRNA_endonuc-like_dom_sf"/>
</dbReference>
<gene>
    <name evidence="3" type="ORF">VZ94_03290</name>
</gene>
<dbReference type="NCBIfam" id="TIGR00252">
    <property type="entry name" value="YraN family protein"/>
    <property type="match status" value="1"/>
</dbReference>
<dbReference type="Pfam" id="PF02021">
    <property type="entry name" value="UPF0102"/>
    <property type="match status" value="1"/>
</dbReference>
<dbReference type="HAMAP" id="MF_00048">
    <property type="entry name" value="UPF0102"/>
    <property type="match status" value="1"/>
</dbReference>
<reference evidence="3 4" key="2">
    <citation type="journal article" date="2016" name="Microb. Ecol.">
        <title>Genome Characteristics of a Novel Type I Methanotroph (Sn10-6) Isolated from a Flooded Indian Rice Field.</title>
        <authorList>
            <person name="Rahalkar M.C."/>
            <person name="Pandit P.S."/>
            <person name="Dhakephalkar P.K."/>
            <person name="Pore S."/>
            <person name="Arora P."/>
            <person name="Kapse N."/>
        </authorList>
    </citation>
    <scope>NUCLEOTIDE SEQUENCE [LARGE SCALE GENOMIC DNA]</scope>
    <source>
        <strain evidence="3 4">Sn10-6</strain>
    </source>
</reference>
<dbReference type="Gene3D" id="3.40.1350.10">
    <property type="match status" value="1"/>
</dbReference>
<accession>A0A0F3ILP7</accession>
<reference evidence="4" key="1">
    <citation type="submission" date="2015-03" db="EMBL/GenBank/DDBJ databases">
        <title>Draft genome sequence of a novel methanotroph (Sn10-6) isolated from flooded ricefield rhizosphere in India.</title>
        <authorList>
            <person name="Pandit P.S."/>
            <person name="Pore S.D."/>
            <person name="Arora P."/>
            <person name="Kapse N.G."/>
            <person name="Dhakephalkar P.K."/>
            <person name="Rahalkar M.C."/>
        </authorList>
    </citation>
    <scope>NUCLEOTIDE SEQUENCE [LARGE SCALE GENOMIC DNA]</scope>
    <source>
        <strain evidence="4">Sn10-6</strain>
    </source>
</reference>
<dbReference type="EMBL" id="LAJX01000026">
    <property type="protein sequence ID" value="KJV07646.1"/>
    <property type="molecule type" value="Genomic_DNA"/>
</dbReference>
<dbReference type="AlphaFoldDB" id="A0A0F3ILP7"/>
<protein>
    <recommendedName>
        <fullName evidence="2">UPF0102 protein VZ94_03290</fullName>
    </recommendedName>
</protein>
<organism evidence="3 4">
    <name type="scientific">Methylocucumis oryzae</name>
    <dbReference type="NCBI Taxonomy" id="1632867"/>
    <lineage>
        <taxon>Bacteria</taxon>
        <taxon>Pseudomonadati</taxon>
        <taxon>Pseudomonadota</taxon>
        <taxon>Gammaproteobacteria</taxon>
        <taxon>Methylococcales</taxon>
        <taxon>Methylococcaceae</taxon>
        <taxon>Methylocucumis</taxon>
    </lineage>
</organism>
<evidence type="ECO:0000313" key="3">
    <source>
        <dbReference type="EMBL" id="KJV07646.1"/>
    </source>
</evidence>
<dbReference type="OrthoDB" id="9794876at2"/>
<proteinExistence type="inferred from homology"/>
<dbReference type="GO" id="GO:0003676">
    <property type="term" value="F:nucleic acid binding"/>
    <property type="evidence" value="ECO:0007669"/>
    <property type="project" value="InterPro"/>
</dbReference>
<evidence type="ECO:0000256" key="1">
    <source>
        <dbReference type="ARBA" id="ARBA00006738"/>
    </source>
</evidence>
<evidence type="ECO:0000256" key="2">
    <source>
        <dbReference type="HAMAP-Rule" id="MF_00048"/>
    </source>
</evidence>
<dbReference type="PATRIC" id="fig|1632867.3.peg.3104"/>
<evidence type="ECO:0000313" key="4">
    <source>
        <dbReference type="Proteomes" id="UP000033684"/>
    </source>
</evidence>
<name>A0A0F3ILP7_9GAMM</name>
<comment type="similarity">
    <text evidence="1 2">Belongs to the UPF0102 family.</text>
</comment>